<protein>
    <submittedName>
        <fullName evidence="2">Uncharacterized protein</fullName>
    </submittedName>
</protein>
<evidence type="ECO:0000313" key="2">
    <source>
        <dbReference type="EMBL" id="KRX33325.1"/>
    </source>
</evidence>
<feature type="region of interest" description="Disordered" evidence="1">
    <location>
        <begin position="1"/>
        <end position="23"/>
    </location>
</feature>
<proteinExistence type="predicted"/>
<gene>
    <name evidence="2" type="ORF">T05_14842</name>
</gene>
<reference evidence="2 3" key="1">
    <citation type="submission" date="2015-01" db="EMBL/GenBank/DDBJ databases">
        <title>Evolution of Trichinella species and genotypes.</title>
        <authorList>
            <person name="Korhonen P.K."/>
            <person name="Edoardo P."/>
            <person name="Giuseppe L.R."/>
            <person name="Gasser R.B."/>
        </authorList>
    </citation>
    <scope>NUCLEOTIDE SEQUENCE [LARGE SCALE GENOMIC DNA]</scope>
    <source>
        <strain evidence="2">ISS417</strain>
    </source>
</reference>
<name>A0A0V0T2S0_9BILA</name>
<comment type="caution">
    <text evidence="2">The sequence shown here is derived from an EMBL/GenBank/DDBJ whole genome shotgun (WGS) entry which is preliminary data.</text>
</comment>
<dbReference type="Proteomes" id="UP000055048">
    <property type="component" value="Unassembled WGS sequence"/>
</dbReference>
<dbReference type="AlphaFoldDB" id="A0A0V0T2S0"/>
<evidence type="ECO:0000313" key="3">
    <source>
        <dbReference type="Proteomes" id="UP000055048"/>
    </source>
</evidence>
<accession>A0A0V0T2S0</accession>
<organism evidence="2 3">
    <name type="scientific">Trichinella murrelli</name>
    <dbReference type="NCBI Taxonomy" id="144512"/>
    <lineage>
        <taxon>Eukaryota</taxon>
        <taxon>Metazoa</taxon>
        <taxon>Ecdysozoa</taxon>
        <taxon>Nematoda</taxon>
        <taxon>Enoplea</taxon>
        <taxon>Dorylaimia</taxon>
        <taxon>Trichinellida</taxon>
        <taxon>Trichinellidae</taxon>
        <taxon>Trichinella</taxon>
    </lineage>
</organism>
<evidence type="ECO:0000256" key="1">
    <source>
        <dbReference type="SAM" id="MobiDB-lite"/>
    </source>
</evidence>
<dbReference type="EMBL" id="JYDJ01000836">
    <property type="protein sequence ID" value="KRX33325.1"/>
    <property type="molecule type" value="Genomic_DNA"/>
</dbReference>
<keyword evidence="3" id="KW-1185">Reference proteome</keyword>
<sequence length="70" mass="7747">MLQTGPTSSHRNRPSLGRPWPSLCSAPPHQCDTGQGLLVFLQLYGRHGSTDPCVRTRSQRWIPWLAPPAA</sequence>